<evidence type="ECO:0000259" key="1">
    <source>
        <dbReference type="Pfam" id="PF06985"/>
    </source>
</evidence>
<dbReference type="RefSeq" id="XP_033578211.1">
    <property type="nucleotide sequence ID" value="XM_033723557.1"/>
</dbReference>
<reference evidence="4" key="2">
    <citation type="submission" date="2020-04" db="EMBL/GenBank/DDBJ databases">
        <authorList>
            <consortium name="NCBI Genome Project"/>
        </authorList>
    </citation>
    <scope>NUCLEOTIDE SEQUENCE</scope>
    <source>
        <strain evidence="4">CBS 304.34</strain>
    </source>
</reference>
<dbReference type="InterPro" id="IPR052895">
    <property type="entry name" value="HetReg/Transcr_Mod"/>
</dbReference>
<dbReference type="EMBL" id="MU003699">
    <property type="protein sequence ID" value="KAF2811247.1"/>
    <property type="molecule type" value="Genomic_DNA"/>
</dbReference>
<evidence type="ECO:0000313" key="2">
    <source>
        <dbReference type="EMBL" id="KAF2811247.1"/>
    </source>
</evidence>
<reference evidence="4" key="3">
    <citation type="submission" date="2025-04" db="UniProtKB">
        <authorList>
            <consortium name="RefSeq"/>
        </authorList>
    </citation>
    <scope>IDENTIFICATION</scope>
    <source>
        <strain evidence="4">CBS 304.34</strain>
    </source>
</reference>
<feature type="domain" description="Heterokaryon incompatibility" evidence="1">
    <location>
        <begin position="78"/>
        <end position="246"/>
    </location>
</feature>
<name>A0A6A6YTL5_9PEZI</name>
<accession>A0A6A6YTL5</accession>
<protein>
    <recommendedName>
        <fullName evidence="1">Heterokaryon incompatibility domain-containing protein</fullName>
    </recommendedName>
</protein>
<proteinExistence type="predicted"/>
<evidence type="ECO:0000313" key="4">
    <source>
        <dbReference type="RefSeq" id="XP_033578211.1"/>
    </source>
</evidence>
<gene>
    <name evidence="2 4" type="ORF">BDZ99DRAFT_498090</name>
</gene>
<sequence>MVDEPGSMGAFQAEANSFPRFSRFNDFTHDYAKPFRLRHLVPCEIPTSTTGCHTPPNTGKQIHLRLTDLSEYVHSQPYIAVSYTWDHAKSHKLEDGYDPLPEYYIWTGASTYRPAKCHVEVLHRAMCFAAAKLPQPRLWIDQECIDQDNPDDLESHLQIMHKIYSESAFTVAVLSSTILAQRLVDALDIFLHWDLGTNRTPRREDFALLTLTDRKNHPVSILGPVQRAFNYVTQDRWFRRTWTFQEKHCGSRVHFLIPVGTTVQLKRLERVGSDICLEKLFLFRRLCRWSDHSWDTTRGLALILESHFALPPYSPQAVLPTHPQAPIKTGINSNQTFFGNIQKTHQIMETCDNLVVSDRIAIFASVNKFPARLKSTLLNHERYSYSTCILVLALKNSGWFVSHPLELRPSWGLLKKTLEETLANLEDYSKAHNWMNPDPY</sequence>
<dbReference type="OrthoDB" id="270167at2759"/>
<dbReference type="InterPro" id="IPR010730">
    <property type="entry name" value="HET"/>
</dbReference>
<dbReference type="PANTHER" id="PTHR24148">
    <property type="entry name" value="ANKYRIN REPEAT DOMAIN-CONTAINING PROTEIN 39 HOMOLOG-RELATED"/>
    <property type="match status" value="1"/>
</dbReference>
<evidence type="ECO:0000313" key="3">
    <source>
        <dbReference type="Proteomes" id="UP000504636"/>
    </source>
</evidence>
<dbReference type="PANTHER" id="PTHR24148:SF73">
    <property type="entry name" value="HET DOMAIN PROTEIN (AFU_ORTHOLOGUE AFUA_8G01020)"/>
    <property type="match status" value="1"/>
</dbReference>
<keyword evidence="3" id="KW-1185">Reference proteome</keyword>
<organism evidence="2">
    <name type="scientific">Mytilinidion resinicola</name>
    <dbReference type="NCBI Taxonomy" id="574789"/>
    <lineage>
        <taxon>Eukaryota</taxon>
        <taxon>Fungi</taxon>
        <taxon>Dikarya</taxon>
        <taxon>Ascomycota</taxon>
        <taxon>Pezizomycotina</taxon>
        <taxon>Dothideomycetes</taxon>
        <taxon>Pleosporomycetidae</taxon>
        <taxon>Mytilinidiales</taxon>
        <taxon>Mytilinidiaceae</taxon>
        <taxon>Mytilinidion</taxon>
    </lineage>
</organism>
<dbReference type="AlphaFoldDB" id="A0A6A6YTL5"/>
<reference evidence="2 4" key="1">
    <citation type="journal article" date="2020" name="Stud. Mycol.">
        <title>101 Dothideomycetes genomes: a test case for predicting lifestyles and emergence of pathogens.</title>
        <authorList>
            <person name="Haridas S."/>
            <person name="Albert R."/>
            <person name="Binder M."/>
            <person name="Bloem J."/>
            <person name="Labutti K."/>
            <person name="Salamov A."/>
            <person name="Andreopoulos B."/>
            <person name="Baker S."/>
            <person name="Barry K."/>
            <person name="Bills G."/>
            <person name="Bluhm B."/>
            <person name="Cannon C."/>
            <person name="Castanera R."/>
            <person name="Culley D."/>
            <person name="Daum C."/>
            <person name="Ezra D."/>
            <person name="Gonzalez J."/>
            <person name="Henrissat B."/>
            <person name="Kuo A."/>
            <person name="Liang C."/>
            <person name="Lipzen A."/>
            <person name="Lutzoni F."/>
            <person name="Magnuson J."/>
            <person name="Mondo S."/>
            <person name="Nolan M."/>
            <person name="Ohm R."/>
            <person name="Pangilinan J."/>
            <person name="Park H.-J."/>
            <person name="Ramirez L."/>
            <person name="Alfaro M."/>
            <person name="Sun H."/>
            <person name="Tritt A."/>
            <person name="Yoshinaga Y."/>
            <person name="Zwiers L.-H."/>
            <person name="Turgeon B."/>
            <person name="Goodwin S."/>
            <person name="Spatafora J."/>
            <person name="Crous P."/>
            <person name="Grigoriev I."/>
        </authorList>
    </citation>
    <scope>NUCLEOTIDE SEQUENCE</scope>
    <source>
        <strain evidence="2 4">CBS 304.34</strain>
    </source>
</reference>
<dbReference type="Proteomes" id="UP000504636">
    <property type="component" value="Unplaced"/>
</dbReference>
<dbReference type="GeneID" id="54464450"/>
<dbReference type="Pfam" id="PF06985">
    <property type="entry name" value="HET"/>
    <property type="match status" value="1"/>
</dbReference>